<dbReference type="InterPro" id="IPR052192">
    <property type="entry name" value="Insect_Ionotropic_Sensory_Rcpt"/>
</dbReference>
<dbReference type="GO" id="GO:0015276">
    <property type="term" value="F:ligand-gated monoatomic ion channel activity"/>
    <property type="evidence" value="ECO:0007669"/>
    <property type="project" value="InterPro"/>
</dbReference>
<evidence type="ECO:0000256" key="13">
    <source>
        <dbReference type="SAM" id="Phobius"/>
    </source>
</evidence>
<reference evidence="16" key="1">
    <citation type="journal article" date="2016" name="Sci. Rep.">
        <title>Molecular characterization of firefly nuptial gifts: a multi-omics approach sheds light on postcopulatory sexual selection.</title>
        <authorList>
            <person name="Al-Wathiqui N."/>
            <person name="Fallon T.R."/>
            <person name="South A."/>
            <person name="Weng J.K."/>
            <person name="Lewis S.M."/>
        </authorList>
    </citation>
    <scope>NUCLEOTIDE SEQUENCE</scope>
</reference>
<feature type="domain" description="Ionotropic glutamate receptor C-terminal" evidence="14">
    <location>
        <begin position="169"/>
        <end position="409"/>
    </location>
</feature>
<evidence type="ECO:0000256" key="2">
    <source>
        <dbReference type="ARBA" id="ARBA00008685"/>
    </source>
</evidence>
<keyword evidence="3" id="KW-0813">Transport</keyword>
<evidence type="ECO:0000256" key="10">
    <source>
        <dbReference type="ARBA" id="ARBA00023180"/>
    </source>
</evidence>
<keyword evidence="4" id="KW-1003">Cell membrane</keyword>
<dbReference type="Gene3D" id="1.10.287.70">
    <property type="match status" value="1"/>
</dbReference>
<evidence type="ECO:0000256" key="12">
    <source>
        <dbReference type="ARBA" id="ARBA00023303"/>
    </source>
</evidence>
<proteinExistence type="inferred from homology"/>
<reference evidence="17 18" key="2">
    <citation type="journal article" date="2018" name="Elife">
        <title>Firefly genomes illuminate parallel origins of bioluminescence in beetles.</title>
        <authorList>
            <person name="Fallon T.R."/>
            <person name="Lower S.E."/>
            <person name="Chang C.H."/>
            <person name="Bessho-Uehara M."/>
            <person name="Martin G.J."/>
            <person name="Bewick A.J."/>
            <person name="Behringer M."/>
            <person name="Debat H.J."/>
            <person name="Wong I."/>
            <person name="Day J.C."/>
            <person name="Suvorov A."/>
            <person name="Silva C.J."/>
            <person name="Stanger-Hall K.F."/>
            <person name="Hall D.W."/>
            <person name="Schmitz R.J."/>
            <person name="Nelson D.R."/>
            <person name="Lewis S.M."/>
            <person name="Shigenobu S."/>
            <person name="Bybee S.M."/>
            <person name="Larracuente A.M."/>
            <person name="Oba Y."/>
            <person name="Weng J.K."/>
        </authorList>
    </citation>
    <scope>NUCLEOTIDE SEQUENCE [LARGE SCALE GENOMIC DNA]</scope>
    <source>
        <strain evidence="17">1611_PpyrPB1</strain>
        <tissue evidence="17">Whole body</tissue>
    </source>
</reference>
<keyword evidence="11" id="KW-1071">Ligand-gated ion channel</keyword>
<accession>A0A1Y1KNZ4</accession>
<gene>
    <name evidence="17" type="ORF">PPYR_03409</name>
</gene>
<feature type="domain" description="Ionotropic glutamate receptor L-glutamate and glycine-binding" evidence="15">
    <location>
        <begin position="50"/>
        <end position="145"/>
    </location>
</feature>
<feature type="transmembrane region" description="Helical" evidence="13">
    <location>
        <begin position="171"/>
        <end position="192"/>
    </location>
</feature>
<evidence type="ECO:0008006" key="19">
    <source>
        <dbReference type="Google" id="ProtNLM"/>
    </source>
</evidence>
<dbReference type="InterPro" id="IPR001320">
    <property type="entry name" value="Iontro_rcpt_C"/>
</dbReference>
<evidence type="ECO:0000256" key="6">
    <source>
        <dbReference type="ARBA" id="ARBA00022989"/>
    </source>
</evidence>
<dbReference type="EMBL" id="GEZM01084845">
    <property type="protein sequence ID" value="JAV60524.1"/>
    <property type="molecule type" value="Transcribed_RNA"/>
</dbReference>
<dbReference type="EMBL" id="VVIM01000011">
    <property type="protein sequence ID" value="KAB0791609.1"/>
    <property type="molecule type" value="Genomic_DNA"/>
</dbReference>
<dbReference type="Proteomes" id="UP000327044">
    <property type="component" value="Unassembled WGS sequence"/>
</dbReference>
<evidence type="ECO:0000256" key="3">
    <source>
        <dbReference type="ARBA" id="ARBA00022448"/>
    </source>
</evidence>
<keyword evidence="10" id="KW-0325">Glycoprotein</keyword>
<dbReference type="OrthoDB" id="5984008at2759"/>
<evidence type="ECO:0000256" key="5">
    <source>
        <dbReference type="ARBA" id="ARBA00022692"/>
    </source>
</evidence>
<dbReference type="EMBL" id="GEZM01084830">
    <property type="protein sequence ID" value="JAV60593.1"/>
    <property type="molecule type" value="Transcribed_RNA"/>
</dbReference>
<evidence type="ECO:0000256" key="8">
    <source>
        <dbReference type="ARBA" id="ARBA00023136"/>
    </source>
</evidence>
<protein>
    <recommendedName>
        <fullName evidence="19">Ionotropic glutamate receptor C-terminal domain-containing protein</fullName>
    </recommendedName>
</protein>
<feature type="transmembrane region" description="Helical" evidence="13">
    <location>
        <begin position="430"/>
        <end position="454"/>
    </location>
</feature>
<dbReference type="InParanoid" id="A0A1Y1KNZ4"/>
<dbReference type="Pfam" id="PF00060">
    <property type="entry name" value="Lig_chan"/>
    <property type="match status" value="1"/>
</dbReference>
<evidence type="ECO:0000256" key="9">
    <source>
        <dbReference type="ARBA" id="ARBA00023170"/>
    </source>
</evidence>
<keyword evidence="9" id="KW-0675">Receptor</keyword>
<evidence type="ECO:0000313" key="16">
    <source>
        <dbReference type="EMBL" id="JAV60587.1"/>
    </source>
</evidence>
<keyword evidence="7" id="KW-0406">Ion transport</keyword>
<dbReference type="EMBL" id="GEZM01084816">
    <property type="protein sequence ID" value="JAV60657.1"/>
    <property type="molecule type" value="Transcribed_RNA"/>
</dbReference>
<evidence type="ECO:0000259" key="15">
    <source>
        <dbReference type="Pfam" id="PF10613"/>
    </source>
</evidence>
<evidence type="ECO:0000256" key="11">
    <source>
        <dbReference type="ARBA" id="ARBA00023286"/>
    </source>
</evidence>
<dbReference type="GO" id="GO:0005886">
    <property type="term" value="C:plasma membrane"/>
    <property type="evidence" value="ECO:0007669"/>
    <property type="project" value="UniProtKB-SubCell"/>
</dbReference>
<dbReference type="PANTHER" id="PTHR42643">
    <property type="entry name" value="IONOTROPIC RECEPTOR 20A-RELATED"/>
    <property type="match status" value="1"/>
</dbReference>
<dbReference type="PANTHER" id="PTHR42643:SF24">
    <property type="entry name" value="IONOTROPIC RECEPTOR 60A"/>
    <property type="match status" value="1"/>
</dbReference>
<keyword evidence="12" id="KW-0407">Ion channel</keyword>
<organism evidence="16">
    <name type="scientific">Photinus pyralis</name>
    <name type="common">Common eastern firefly</name>
    <name type="synonym">Lampyris pyralis</name>
    <dbReference type="NCBI Taxonomy" id="7054"/>
    <lineage>
        <taxon>Eukaryota</taxon>
        <taxon>Metazoa</taxon>
        <taxon>Ecdysozoa</taxon>
        <taxon>Arthropoda</taxon>
        <taxon>Hexapoda</taxon>
        <taxon>Insecta</taxon>
        <taxon>Pterygota</taxon>
        <taxon>Neoptera</taxon>
        <taxon>Endopterygota</taxon>
        <taxon>Coleoptera</taxon>
        <taxon>Polyphaga</taxon>
        <taxon>Elateriformia</taxon>
        <taxon>Elateroidea</taxon>
        <taxon>Lampyridae</taxon>
        <taxon>Lampyrinae</taxon>
        <taxon>Photinus</taxon>
    </lineage>
</organism>
<comment type="similarity">
    <text evidence="2">Belongs to the glutamate-gated ion channel (TC 1.A.10.1) family.</text>
</comment>
<dbReference type="EMBL" id="GEZM01084839">
    <property type="protein sequence ID" value="JAV60551.1"/>
    <property type="molecule type" value="Transcribed_RNA"/>
</dbReference>
<keyword evidence="8 13" id="KW-0472">Membrane</keyword>
<reference evidence="17" key="3">
    <citation type="submission" date="2019-08" db="EMBL/GenBank/DDBJ databases">
        <authorList>
            <consortium name="Photinus pyralis genome working group"/>
            <person name="Fallon T.R."/>
            <person name="Sander Lower S.E."/>
            <person name="Weng J.-K."/>
        </authorList>
    </citation>
    <scope>NUCLEOTIDE SEQUENCE</scope>
    <source>
        <strain evidence="17">1611_PpyrPB1</strain>
        <tissue evidence="17">Whole body</tissue>
    </source>
</reference>
<evidence type="ECO:0000256" key="1">
    <source>
        <dbReference type="ARBA" id="ARBA00004651"/>
    </source>
</evidence>
<dbReference type="EMBL" id="GEZM01084849">
    <property type="protein sequence ID" value="JAV60508.1"/>
    <property type="molecule type" value="Transcribed_RNA"/>
</dbReference>
<dbReference type="EMBL" id="GEZM01084832">
    <property type="protein sequence ID" value="JAV60587.1"/>
    <property type="molecule type" value="Transcribed_RNA"/>
</dbReference>
<comment type="subcellular location">
    <subcellularLocation>
        <location evidence="1">Cell membrane</location>
        <topology evidence="1">Multi-pass membrane protein</topology>
    </subcellularLocation>
</comment>
<dbReference type="SUPFAM" id="SSF53850">
    <property type="entry name" value="Periplasmic binding protein-like II"/>
    <property type="match status" value="1"/>
</dbReference>
<dbReference type="AlphaFoldDB" id="A0A1Y1KNZ4"/>
<evidence type="ECO:0000256" key="4">
    <source>
        <dbReference type="ARBA" id="ARBA00022475"/>
    </source>
</evidence>
<keyword evidence="18" id="KW-1185">Reference proteome</keyword>
<dbReference type="GO" id="GO:0050906">
    <property type="term" value="P:detection of stimulus involved in sensory perception"/>
    <property type="evidence" value="ECO:0007669"/>
    <property type="project" value="UniProtKB-ARBA"/>
</dbReference>
<keyword evidence="5 13" id="KW-0812">Transmembrane</keyword>
<evidence type="ECO:0000313" key="17">
    <source>
        <dbReference type="EMBL" id="KAB0791609.1"/>
    </source>
</evidence>
<dbReference type="FunCoup" id="A0A1Y1KNZ4">
    <property type="interactions" value="4"/>
</dbReference>
<evidence type="ECO:0000313" key="18">
    <source>
        <dbReference type="Proteomes" id="UP000327044"/>
    </source>
</evidence>
<feature type="transmembrane region" description="Helical" evidence="13">
    <location>
        <begin position="234"/>
        <end position="252"/>
    </location>
</feature>
<dbReference type="EMBL" id="GEZM01084858">
    <property type="protein sequence ID" value="JAV60467.1"/>
    <property type="molecule type" value="Transcribed_RNA"/>
</dbReference>
<dbReference type="EMBL" id="GEZM01084859">
    <property type="protein sequence ID" value="JAV60462.1"/>
    <property type="molecule type" value="Transcribed_RNA"/>
</dbReference>
<dbReference type="Pfam" id="PF10613">
    <property type="entry name" value="Lig_chan-Glu_bd"/>
    <property type="match status" value="1"/>
</dbReference>
<evidence type="ECO:0000256" key="7">
    <source>
        <dbReference type="ARBA" id="ARBA00023065"/>
    </source>
</evidence>
<dbReference type="Gene3D" id="3.40.190.10">
    <property type="entry name" value="Periplasmic binding protein-like II"/>
    <property type="match status" value="1"/>
</dbReference>
<evidence type="ECO:0000259" key="14">
    <source>
        <dbReference type="Pfam" id="PF00060"/>
    </source>
</evidence>
<name>A0A1Y1KNZ4_PHOPY</name>
<dbReference type="InterPro" id="IPR019594">
    <property type="entry name" value="Glu/Gly-bd"/>
</dbReference>
<keyword evidence="6 13" id="KW-1133">Transmembrane helix</keyword>
<sequence length="530" mass="60649">MTNGLAKMCNDLPKLYNFGDEYMDLIPEGNDPETKKGEIRKLGKMLRDEHITIVTTQNKPLHYVVEDSNGQLVGKGAAFDLLHYIKEQYEFNYTVTLYKDQGLGNKNASIIRELGEGRADIAVAFVPILPGVDTALDYSPILDLGEWMLLMKRPSESATGSGLLAPFTSDVWILILISLISMGPIVSLLILWHKKLCPGEQNLTHSLFECVWFVYGAIIKQGSTMYPTADSTRLLFAVWWIFITILTAFYTANLTAFLTISMFTLPVSKAEDIGAKKYSWIADDGGVIQWAMDDVLQKPLHNSIPIYKNDRDAKVIMEDYVRVQNYLYINDRLILEDMLYNDYMNRTKKDVPESERCVFVITKWPILTIERAFAYKKNFKYKPLFDKILSHLVESGVVKFKMQEHLPKASICPLNLKSIERQLRNTDFLLTYYIISCGFGSSLLSFLVESLIGYQYKKKLKKAKAVENDDLTSMPPLPPPYHTLFQEPFNYPFGQKENINGREYWVVPSDRGKEIVPVRATSAMMFQYTH</sequence>